<proteinExistence type="predicted"/>
<dbReference type="EMBL" id="CADCXU010029852">
    <property type="protein sequence ID" value="CAB0016039.1"/>
    <property type="molecule type" value="Genomic_DNA"/>
</dbReference>
<name>A0A6H5HNT9_9HEMI</name>
<dbReference type="Proteomes" id="UP000479000">
    <property type="component" value="Unassembled WGS sequence"/>
</dbReference>
<evidence type="ECO:0000313" key="2">
    <source>
        <dbReference type="Proteomes" id="UP000479000"/>
    </source>
</evidence>
<keyword evidence="2" id="KW-1185">Reference proteome</keyword>
<reference evidence="1 2" key="1">
    <citation type="submission" date="2020-02" db="EMBL/GenBank/DDBJ databases">
        <authorList>
            <person name="Ferguson B K."/>
        </authorList>
    </citation>
    <scope>NUCLEOTIDE SEQUENCE [LARGE SCALE GENOMIC DNA]</scope>
</reference>
<protein>
    <submittedName>
        <fullName evidence="1">Uncharacterized protein</fullName>
    </submittedName>
</protein>
<sequence>MNQCVLQIFDPTNQGWKWNSSIPWHLQTFQEENPLAANWLRMGRNPMNRSRGTRLTGIQVETDFKCLSNQVSRGAEKETWDESGSTTLAVQDRFHFINQPPAAINPLDLRQSAEPDVMAQCEYV</sequence>
<gene>
    <name evidence="1" type="ORF">NTEN_LOCUS20366</name>
</gene>
<evidence type="ECO:0000313" key="1">
    <source>
        <dbReference type="EMBL" id="CAB0016039.1"/>
    </source>
</evidence>
<dbReference type="AlphaFoldDB" id="A0A6H5HNT9"/>
<organism evidence="1 2">
    <name type="scientific">Nesidiocoris tenuis</name>
    <dbReference type="NCBI Taxonomy" id="355587"/>
    <lineage>
        <taxon>Eukaryota</taxon>
        <taxon>Metazoa</taxon>
        <taxon>Ecdysozoa</taxon>
        <taxon>Arthropoda</taxon>
        <taxon>Hexapoda</taxon>
        <taxon>Insecta</taxon>
        <taxon>Pterygota</taxon>
        <taxon>Neoptera</taxon>
        <taxon>Paraneoptera</taxon>
        <taxon>Hemiptera</taxon>
        <taxon>Heteroptera</taxon>
        <taxon>Panheteroptera</taxon>
        <taxon>Cimicomorpha</taxon>
        <taxon>Miridae</taxon>
        <taxon>Dicyphina</taxon>
        <taxon>Nesidiocoris</taxon>
    </lineage>
</organism>
<accession>A0A6H5HNT9</accession>